<dbReference type="InterPro" id="IPR019734">
    <property type="entry name" value="TPR_rpt"/>
</dbReference>
<reference evidence="6 7" key="1">
    <citation type="submission" date="2014-09" db="EMBL/GenBank/DDBJ databases">
        <title>Sporocytophaga myxococcoides PG-01 genome sequencing.</title>
        <authorList>
            <person name="Liu L."/>
            <person name="Gao P.J."/>
            <person name="Chen G.J."/>
            <person name="Wang L.S."/>
        </authorList>
    </citation>
    <scope>NUCLEOTIDE SEQUENCE [LARGE SCALE GENOMIC DNA]</scope>
    <source>
        <strain evidence="6 7">PG-01</strain>
    </source>
</reference>
<feature type="region of interest" description="Disordered" evidence="4">
    <location>
        <begin position="37"/>
        <end position="57"/>
    </location>
</feature>
<accession>A0A098LDB0</accession>
<protein>
    <submittedName>
        <fullName evidence="6">Uncharacterized protein</fullName>
    </submittedName>
</protein>
<dbReference type="STRING" id="153721.MYP_1640"/>
<evidence type="ECO:0000256" key="3">
    <source>
        <dbReference type="PROSITE-ProRule" id="PRU00339"/>
    </source>
</evidence>
<dbReference type="OrthoDB" id="1490552at2"/>
<dbReference type="Pfam" id="PF14559">
    <property type="entry name" value="TPR_19"/>
    <property type="match status" value="1"/>
</dbReference>
<dbReference type="SUPFAM" id="SSF48452">
    <property type="entry name" value="TPR-like"/>
    <property type="match status" value="1"/>
</dbReference>
<name>A0A098LDB0_9BACT</name>
<feature type="repeat" description="TPR" evidence="3">
    <location>
        <begin position="194"/>
        <end position="227"/>
    </location>
</feature>
<keyword evidence="1" id="KW-0677">Repeat</keyword>
<keyword evidence="5" id="KW-0812">Transmembrane</keyword>
<keyword evidence="5" id="KW-1133">Transmembrane helix</keyword>
<dbReference type="Proteomes" id="UP000030185">
    <property type="component" value="Unassembled WGS sequence"/>
</dbReference>
<dbReference type="EMBL" id="BBLT01000003">
    <property type="protein sequence ID" value="GAL84412.1"/>
    <property type="molecule type" value="Genomic_DNA"/>
</dbReference>
<evidence type="ECO:0000256" key="5">
    <source>
        <dbReference type="SAM" id="Phobius"/>
    </source>
</evidence>
<dbReference type="SMART" id="SM00028">
    <property type="entry name" value="TPR"/>
    <property type="match status" value="2"/>
</dbReference>
<dbReference type="PANTHER" id="PTHR45586:SF1">
    <property type="entry name" value="LIPOPOLYSACCHARIDE ASSEMBLY PROTEIN B"/>
    <property type="match status" value="1"/>
</dbReference>
<keyword evidence="5" id="KW-0472">Membrane</keyword>
<evidence type="ECO:0000313" key="7">
    <source>
        <dbReference type="Proteomes" id="UP000030185"/>
    </source>
</evidence>
<comment type="caution">
    <text evidence="6">The sequence shown here is derived from an EMBL/GenBank/DDBJ whole genome shotgun (WGS) entry which is preliminary data.</text>
</comment>
<sequence length="275" mass="30750">MTKPQIALIITSVIFVVLIFQLPKVIIKNDKQLKSSTQTAQNSSESAPVAPDEHTKSVNKEDLEKIEVLRKNYYSFSNKEKKLKFADSISRLYLKAMVFDSAAKFSAEVAALDPKPETWEKAGDAYNQAAIVAGDAEKADFSAKSRSFYEKILENNPKSYDVKAKMAMTYVGGPEPMKGITMLREILKDSPDNQVAIFDLGILSLQSGQHEKAISRFNDLLKINPNHTAGLIYMGIAQYEMGKRSEAKQYFVKAKMLNTDPVFASTIDSYLKELK</sequence>
<evidence type="ECO:0000256" key="1">
    <source>
        <dbReference type="ARBA" id="ARBA00022737"/>
    </source>
</evidence>
<organism evidence="6 7">
    <name type="scientific">Sporocytophaga myxococcoides</name>
    <dbReference type="NCBI Taxonomy" id="153721"/>
    <lineage>
        <taxon>Bacteria</taxon>
        <taxon>Pseudomonadati</taxon>
        <taxon>Bacteroidota</taxon>
        <taxon>Cytophagia</taxon>
        <taxon>Cytophagales</taxon>
        <taxon>Cytophagaceae</taxon>
        <taxon>Sporocytophaga</taxon>
    </lineage>
</organism>
<gene>
    <name evidence="6" type="ORF">MYP_1640</name>
</gene>
<feature type="compositionally biased region" description="Polar residues" evidence="4">
    <location>
        <begin position="37"/>
        <end position="46"/>
    </location>
</feature>
<dbReference type="InterPro" id="IPR051012">
    <property type="entry name" value="CellSynth/LPSAsmb/PSIAsmb"/>
</dbReference>
<dbReference type="eggNOG" id="COG0457">
    <property type="taxonomic scope" value="Bacteria"/>
</dbReference>
<dbReference type="InterPro" id="IPR011990">
    <property type="entry name" value="TPR-like_helical_dom_sf"/>
</dbReference>
<proteinExistence type="predicted"/>
<keyword evidence="2 3" id="KW-0802">TPR repeat</keyword>
<dbReference type="RefSeq" id="WP_045461329.1">
    <property type="nucleotide sequence ID" value="NZ_BBLT01000003.1"/>
</dbReference>
<keyword evidence="7" id="KW-1185">Reference proteome</keyword>
<dbReference type="PANTHER" id="PTHR45586">
    <property type="entry name" value="TPR REPEAT-CONTAINING PROTEIN PA4667"/>
    <property type="match status" value="1"/>
</dbReference>
<evidence type="ECO:0000256" key="2">
    <source>
        <dbReference type="ARBA" id="ARBA00022803"/>
    </source>
</evidence>
<evidence type="ECO:0000313" key="6">
    <source>
        <dbReference type="EMBL" id="GAL84412.1"/>
    </source>
</evidence>
<dbReference type="PROSITE" id="PS50005">
    <property type="entry name" value="TPR"/>
    <property type="match status" value="1"/>
</dbReference>
<dbReference type="AlphaFoldDB" id="A0A098LDB0"/>
<feature type="transmembrane region" description="Helical" evidence="5">
    <location>
        <begin position="6"/>
        <end position="27"/>
    </location>
</feature>
<evidence type="ECO:0000256" key="4">
    <source>
        <dbReference type="SAM" id="MobiDB-lite"/>
    </source>
</evidence>
<dbReference type="Gene3D" id="1.25.40.10">
    <property type="entry name" value="Tetratricopeptide repeat domain"/>
    <property type="match status" value="1"/>
</dbReference>